<keyword evidence="6" id="KW-0648">Protein biosynthesis</keyword>
<dbReference type="InterPro" id="IPR004154">
    <property type="entry name" value="Anticodon-bd"/>
</dbReference>
<evidence type="ECO:0000256" key="2">
    <source>
        <dbReference type="ARBA" id="ARBA00012829"/>
    </source>
</evidence>
<dbReference type="SUPFAM" id="SSF55681">
    <property type="entry name" value="Class II aaRS and biotin synthetases"/>
    <property type="match status" value="1"/>
</dbReference>
<dbReference type="InterPro" id="IPR006195">
    <property type="entry name" value="aa-tRNA-synth_II"/>
</dbReference>
<dbReference type="InterPro" id="IPR036621">
    <property type="entry name" value="Anticodon-bd_dom_sf"/>
</dbReference>
<sequence length="674" mass="75598">MSSIVGMSWDKLMVRMACYGQRRHKTSLPKYRPLQCAAKLSVAGGTDAMQDTCKRRYFFNPAFEIYGGVGGLYDYGPVMTAININALNLWRSHFVLEESMLEIATTCLTPEDVFISSGHVQRFNDVMTKDIETGECFRLDTYLAQYCARRLNDPHEEMDAETRSALRDVEQRVAIMGEEEMAATVTRFGIRSPKGNALQPPFRFNLMFQTQIGPEGQQKGYLRPELAQGIFMNFKKMYDFNGGRMPFAGAAVGSAFRNEIAPRGGLVRLREFQLAEIEHFMNPNDKDHPKFGDVRDLEVPLWPREQQEATEDPILLTLGEAVDIGMVDNPTLAYFMGRVYLYLKALGAVHVRFRQHRSNEMAHYATDCWDAELLCSGGWLECVGIADRSCYDLEVHSARTGKDMTAFETYAEPQEERTVERKCNKAAIGKAFKGDAQRVLHHLQHELSAAECQTMQQVLDTGMAVQATVDGGLEVDITPEMVRFEQVTKKVTGRAFTPSVIEPSFGIGRILWCVLEQVYYIRESSLAALGDKSQPSKDKRAVFALPAAIAAYKVMVCPLMVKDNIMPHVRQIAAAFARHGIAYKVDDTGVPIGKRYARTDELGVPFCVTVDPTTDEDGTVTIRERDSCEQVRVPKAEVVPCIQTLCAEARQWQDLKAQYPLHEAAAVQAVGIQR</sequence>
<evidence type="ECO:0000256" key="3">
    <source>
        <dbReference type="ARBA" id="ARBA00022598"/>
    </source>
</evidence>
<evidence type="ECO:0000313" key="10">
    <source>
        <dbReference type="EMBL" id="CAE0842325.1"/>
    </source>
</evidence>
<organism evidence="10">
    <name type="scientific">Eutreptiella gymnastica</name>
    <dbReference type="NCBI Taxonomy" id="73025"/>
    <lineage>
        <taxon>Eukaryota</taxon>
        <taxon>Discoba</taxon>
        <taxon>Euglenozoa</taxon>
        <taxon>Euglenida</taxon>
        <taxon>Spirocuta</taxon>
        <taxon>Euglenophyceae</taxon>
        <taxon>Eutreptiales</taxon>
        <taxon>Eutreptiaceae</taxon>
        <taxon>Eutreptiella</taxon>
    </lineage>
</organism>
<dbReference type="Gene3D" id="3.40.50.800">
    <property type="entry name" value="Anticodon-binding domain"/>
    <property type="match status" value="1"/>
</dbReference>
<dbReference type="Gene3D" id="3.30.720.200">
    <property type="match status" value="1"/>
</dbReference>
<gene>
    <name evidence="10" type="ORF">EGYM00163_LOCUS51916</name>
</gene>
<keyword evidence="3" id="KW-0436">Ligase</keyword>
<evidence type="ECO:0000256" key="4">
    <source>
        <dbReference type="ARBA" id="ARBA00022741"/>
    </source>
</evidence>
<reference evidence="10" key="1">
    <citation type="submission" date="2021-01" db="EMBL/GenBank/DDBJ databases">
        <authorList>
            <person name="Corre E."/>
            <person name="Pelletier E."/>
            <person name="Niang G."/>
            <person name="Scheremetjew M."/>
            <person name="Finn R."/>
            <person name="Kale V."/>
            <person name="Holt S."/>
            <person name="Cochrane G."/>
            <person name="Meng A."/>
            <person name="Brown T."/>
            <person name="Cohen L."/>
        </authorList>
    </citation>
    <scope>NUCLEOTIDE SEQUENCE</scope>
    <source>
        <strain evidence="10">CCMP1594</strain>
    </source>
</reference>
<dbReference type="SUPFAM" id="SSF52954">
    <property type="entry name" value="Class II aaRS ABD-related"/>
    <property type="match status" value="1"/>
</dbReference>
<evidence type="ECO:0000259" key="9">
    <source>
        <dbReference type="PROSITE" id="PS50862"/>
    </source>
</evidence>
<dbReference type="PRINTS" id="PR01043">
    <property type="entry name" value="TRNASYNTHGLY"/>
</dbReference>
<proteinExistence type="inferred from homology"/>
<dbReference type="NCBIfam" id="TIGR00389">
    <property type="entry name" value="glyS_dimeric"/>
    <property type="match status" value="1"/>
</dbReference>
<keyword evidence="4" id="KW-0547">Nucleotide-binding</keyword>
<dbReference type="PROSITE" id="PS50862">
    <property type="entry name" value="AA_TRNA_LIGASE_II"/>
    <property type="match status" value="1"/>
</dbReference>
<accession>A0A7S4GNQ2</accession>
<dbReference type="FunFam" id="3.40.50.800:FF:000004">
    <property type="entry name" value="Glycine--tRNA ligase 2"/>
    <property type="match status" value="1"/>
</dbReference>
<dbReference type="GO" id="GO:0070150">
    <property type="term" value="P:mitochondrial glycyl-tRNA aminoacylation"/>
    <property type="evidence" value="ECO:0007669"/>
    <property type="project" value="TreeGrafter"/>
</dbReference>
<evidence type="ECO:0000256" key="5">
    <source>
        <dbReference type="ARBA" id="ARBA00022840"/>
    </source>
</evidence>
<dbReference type="GO" id="GO:0005524">
    <property type="term" value="F:ATP binding"/>
    <property type="evidence" value="ECO:0007669"/>
    <property type="project" value="UniProtKB-KW"/>
</dbReference>
<dbReference type="Gene3D" id="3.30.40.230">
    <property type="match status" value="1"/>
</dbReference>
<dbReference type="InterPro" id="IPR002315">
    <property type="entry name" value="tRNA-synt_gly"/>
</dbReference>
<evidence type="ECO:0000256" key="6">
    <source>
        <dbReference type="ARBA" id="ARBA00022917"/>
    </source>
</evidence>
<dbReference type="InterPro" id="IPR045864">
    <property type="entry name" value="aa-tRNA-synth_II/BPL/LPL"/>
</dbReference>
<dbReference type="Gene3D" id="3.30.930.10">
    <property type="entry name" value="Bira Bifunctional Protein, Domain 2"/>
    <property type="match status" value="1"/>
</dbReference>
<protein>
    <recommendedName>
        <fullName evidence="2">glycine--tRNA ligase</fullName>
        <ecNumber evidence="2">6.1.1.14</ecNumber>
    </recommendedName>
    <alternativeName>
        <fullName evidence="8">Diadenosine tetraphosphate synthetase</fullName>
    </alternativeName>
</protein>
<dbReference type="GO" id="GO:0004820">
    <property type="term" value="F:glycine-tRNA ligase activity"/>
    <property type="evidence" value="ECO:0007669"/>
    <property type="project" value="UniProtKB-EC"/>
</dbReference>
<dbReference type="NCBIfam" id="NF003211">
    <property type="entry name" value="PRK04173.1"/>
    <property type="match status" value="1"/>
</dbReference>
<dbReference type="PANTHER" id="PTHR10745:SF0">
    <property type="entry name" value="GLYCINE--TRNA LIGASE"/>
    <property type="match status" value="1"/>
</dbReference>
<feature type="domain" description="Aminoacyl-transfer RNA synthetases class-II family profile" evidence="9">
    <location>
        <begin position="207"/>
        <end position="535"/>
    </location>
</feature>
<comment type="similarity">
    <text evidence="1">Belongs to the class-II aminoacyl-tRNA synthetase family.</text>
</comment>
<dbReference type="InterPro" id="IPR033731">
    <property type="entry name" value="GlyRS-like_core"/>
</dbReference>
<keyword evidence="7" id="KW-0030">Aminoacyl-tRNA synthetase</keyword>
<evidence type="ECO:0000256" key="1">
    <source>
        <dbReference type="ARBA" id="ARBA00008226"/>
    </source>
</evidence>
<name>A0A7S4GNQ2_9EUGL</name>
<dbReference type="Pfam" id="PF03129">
    <property type="entry name" value="HGTP_anticodon"/>
    <property type="match status" value="1"/>
</dbReference>
<dbReference type="GO" id="GO:0005739">
    <property type="term" value="C:mitochondrion"/>
    <property type="evidence" value="ECO:0007669"/>
    <property type="project" value="TreeGrafter"/>
</dbReference>
<dbReference type="EC" id="6.1.1.14" evidence="2"/>
<dbReference type="CDD" id="cd00774">
    <property type="entry name" value="GlyRS-like_core"/>
    <property type="match status" value="1"/>
</dbReference>
<dbReference type="InterPro" id="IPR027031">
    <property type="entry name" value="Gly-tRNA_synthase/POLG2"/>
</dbReference>
<dbReference type="PANTHER" id="PTHR10745">
    <property type="entry name" value="GLYCYL-TRNA SYNTHETASE/DNA POLYMERASE SUBUNIT GAMMA-2"/>
    <property type="match status" value="1"/>
</dbReference>
<keyword evidence="5" id="KW-0067">ATP-binding</keyword>
<evidence type="ECO:0000256" key="7">
    <source>
        <dbReference type="ARBA" id="ARBA00023146"/>
    </source>
</evidence>
<dbReference type="AlphaFoldDB" id="A0A7S4GNQ2"/>
<evidence type="ECO:0000256" key="8">
    <source>
        <dbReference type="ARBA" id="ARBA00030057"/>
    </source>
</evidence>
<dbReference type="EMBL" id="HBJA01151709">
    <property type="protein sequence ID" value="CAE0842325.1"/>
    <property type="molecule type" value="Transcribed_RNA"/>
</dbReference>